<dbReference type="Proteomes" id="UP001165263">
    <property type="component" value="Unassembled WGS sequence"/>
</dbReference>
<organism evidence="3 4">
    <name type="scientific">Telluria mixta</name>
    <dbReference type="NCBI Taxonomy" id="34071"/>
    <lineage>
        <taxon>Bacteria</taxon>
        <taxon>Pseudomonadati</taxon>
        <taxon>Pseudomonadota</taxon>
        <taxon>Betaproteobacteria</taxon>
        <taxon>Burkholderiales</taxon>
        <taxon>Oxalobacteraceae</taxon>
        <taxon>Telluria group</taxon>
        <taxon>Telluria</taxon>
    </lineage>
</organism>
<dbReference type="NCBIfam" id="TIGR02595">
    <property type="entry name" value="PEP_CTERM"/>
    <property type="match status" value="1"/>
</dbReference>
<dbReference type="RefSeq" id="WP_259450971.1">
    <property type="nucleotide sequence ID" value="NZ_CP119520.1"/>
</dbReference>
<proteinExistence type="predicted"/>
<dbReference type="EMBL" id="JANUHC010000008">
    <property type="protein sequence ID" value="MCS0631929.1"/>
    <property type="molecule type" value="Genomic_DNA"/>
</dbReference>
<reference evidence="3" key="1">
    <citation type="submission" date="2022-08" db="EMBL/GenBank/DDBJ databases">
        <title>Reclassification of Massilia species as members of the genera Telluria, Duganella, Pseudoduganella, Mokoshia gen. nov. and Zemynaea gen. nov. using orthogonal and non-orthogonal genome-based approaches.</title>
        <authorList>
            <person name="Bowman J.P."/>
        </authorList>
    </citation>
    <scope>NUCLEOTIDE SEQUENCE</scope>
    <source>
        <strain evidence="3">LMG 11547</strain>
    </source>
</reference>
<gene>
    <name evidence="3" type="ORF">NX786_21600</name>
</gene>
<accession>A0ABT2C3H2</accession>
<evidence type="ECO:0000313" key="4">
    <source>
        <dbReference type="Proteomes" id="UP001165263"/>
    </source>
</evidence>
<keyword evidence="4" id="KW-1185">Reference proteome</keyword>
<sequence>MFHKKLVKASAVCAILFATQGAYAAVESCSGTTPGGATYDISGKVSNSTNCAILSPINANDNDNLGLINTTAFFGISDWQFGGKYDNLDPSGGDDLSALFDFTGDSMSGTYAYVGGTPLPSDVMLVFKDGANTNLVAYLLNSTLSGTYASPFTNPPFPLGQPSVKDISHISVYYRPGEDDGSGDPTGNVPEPATLALVGLGLLGIGKMRRKS</sequence>
<evidence type="ECO:0000259" key="2">
    <source>
        <dbReference type="Pfam" id="PF07589"/>
    </source>
</evidence>
<feature type="domain" description="Ice-binding protein C-terminal" evidence="2">
    <location>
        <begin position="189"/>
        <end position="210"/>
    </location>
</feature>
<keyword evidence="1" id="KW-0732">Signal</keyword>
<comment type="caution">
    <text evidence="3">The sequence shown here is derived from an EMBL/GenBank/DDBJ whole genome shotgun (WGS) entry which is preliminary data.</text>
</comment>
<name>A0ABT2C3H2_9BURK</name>
<dbReference type="InterPro" id="IPR013424">
    <property type="entry name" value="Ice-binding_C"/>
</dbReference>
<evidence type="ECO:0000256" key="1">
    <source>
        <dbReference type="SAM" id="SignalP"/>
    </source>
</evidence>
<feature type="chain" id="PRO_5045995977" evidence="1">
    <location>
        <begin position="25"/>
        <end position="212"/>
    </location>
</feature>
<evidence type="ECO:0000313" key="3">
    <source>
        <dbReference type="EMBL" id="MCS0631929.1"/>
    </source>
</evidence>
<dbReference type="Pfam" id="PF07589">
    <property type="entry name" value="PEP-CTERM"/>
    <property type="match status" value="1"/>
</dbReference>
<protein>
    <submittedName>
        <fullName evidence="3">PEP-CTERM sorting domain-containing protein</fullName>
    </submittedName>
</protein>
<feature type="signal peptide" evidence="1">
    <location>
        <begin position="1"/>
        <end position="24"/>
    </location>
</feature>